<evidence type="ECO:0000256" key="1">
    <source>
        <dbReference type="ARBA" id="ARBA00004123"/>
    </source>
</evidence>
<dbReference type="InterPro" id="IPR005333">
    <property type="entry name" value="Transcription_factor_TCP"/>
</dbReference>
<feature type="region of interest" description="Disordered" evidence="6">
    <location>
        <begin position="1"/>
        <end position="46"/>
    </location>
</feature>
<gene>
    <name evidence="9" type="primary">LOC103337396</name>
</gene>
<feature type="compositionally biased region" description="Low complexity" evidence="6">
    <location>
        <begin position="278"/>
        <end position="294"/>
    </location>
</feature>
<dbReference type="InterPro" id="IPR017887">
    <property type="entry name" value="TF_TCP_subgr"/>
</dbReference>
<dbReference type="GeneID" id="103337396"/>
<feature type="region of interest" description="Disordered" evidence="6">
    <location>
        <begin position="245"/>
        <end position="296"/>
    </location>
</feature>
<name>A0ABM0PF74_PRUMU</name>
<proteinExistence type="predicted"/>
<feature type="compositionally biased region" description="Low complexity" evidence="6">
    <location>
        <begin position="14"/>
        <end position="35"/>
    </location>
</feature>
<organism evidence="8 9">
    <name type="scientific">Prunus mume</name>
    <name type="common">Japanese apricot</name>
    <name type="synonym">Armeniaca mume</name>
    <dbReference type="NCBI Taxonomy" id="102107"/>
    <lineage>
        <taxon>Eukaryota</taxon>
        <taxon>Viridiplantae</taxon>
        <taxon>Streptophyta</taxon>
        <taxon>Embryophyta</taxon>
        <taxon>Tracheophyta</taxon>
        <taxon>Spermatophyta</taxon>
        <taxon>Magnoliopsida</taxon>
        <taxon>eudicotyledons</taxon>
        <taxon>Gunneridae</taxon>
        <taxon>Pentapetalae</taxon>
        <taxon>rosids</taxon>
        <taxon>fabids</taxon>
        <taxon>Rosales</taxon>
        <taxon>Rosaceae</taxon>
        <taxon>Amygdaloideae</taxon>
        <taxon>Amygdaleae</taxon>
        <taxon>Prunus</taxon>
    </lineage>
</organism>
<keyword evidence="4" id="KW-0804">Transcription</keyword>
<evidence type="ECO:0000256" key="4">
    <source>
        <dbReference type="ARBA" id="ARBA00023163"/>
    </source>
</evidence>
<keyword evidence="3" id="KW-0238">DNA-binding</keyword>
<evidence type="ECO:0000256" key="3">
    <source>
        <dbReference type="ARBA" id="ARBA00023125"/>
    </source>
</evidence>
<sequence>MTSYLEDQDDDGGTSDLSTSTGDPEDNNNNGNGVVSTQPNFDETTAFQQLKEEPIDSDPPPQAHSIGMVPVAMQMPMSVAVPVSNPTRRASTKDRHTKVEGRGRRIRMPATCAARIFQLTRELGHKSDGETVRWLLEHAEEAIIEATGTGTVPAIAVSVGGTSSGLAPVGPAAPQGLVPVWAVGGAGLMVPANAFWMGPVGSGGGPSGPQPQIWALSPTVTPVFNVAGATRPVSSFVANNGGGVEVRAPSPALSNSAVSTSTVGPRAAKRSSTTMAPSVSSSSNNSNGSGSGASKAQMLRDFSLEIYDKQELQFMGRPVGSPTTHQHQTQ</sequence>
<evidence type="ECO:0000256" key="6">
    <source>
        <dbReference type="SAM" id="MobiDB-lite"/>
    </source>
</evidence>
<evidence type="ECO:0000313" key="8">
    <source>
        <dbReference type="Proteomes" id="UP000694861"/>
    </source>
</evidence>
<feature type="compositionally biased region" description="Polar residues" evidence="6">
    <location>
        <begin position="36"/>
        <end position="46"/>
    </location>
</feature>
<feature type="compositionally biased region" description="Acidic residues" evidence="6">
    <location>
        <begin position="1"/>
        <end position="13"/>
    </location>
</feature>
<dbReference type="PANTHER" id="PTHR31072">
    <property type="entry name" value="TRANSCRIPTION FACTOR TCP4-RELATED"/>
    <property type="match status" value="1"/>
</dbReference>
<keyword evidence="8" id="KW-1185">Reference proteome</keyword>
<dbReference type="RefSeq" id="XP_008238772.1">
    <property type="nucleotide sequence ID" value="XM_008240550.2"/>
</dbReference>
<keyword evidence="2" id="KW-0805">Transcription regulation</keyword>
<dbReference type="Proteomes" id="UP000694861">
    <property type="component" value="Linkage group LG7"/>
</dbReference>
<reference evidence="8" key="1">
    <citation type="journal article" date="2012" name="Nat. Commun.">
        <title>The genome of Prunus mume.</title>
        <authorList>
            <person name="Zhang Q."/>
            <person name="Chen W."/>
            <person name="Sun L."/>
            <person name="Zhao F."/>
            <person name="Huang B."/>
            <person name="Yang W."/>
            <person name="Tao Y."/>
            <person name="Wang J."/>
            <person name="Yuan Z."/>
            <person name="Fan G."/>
            <person name="Xing Z."/>
            <person name="Han C."/>
            <person name="Pan H."/>
            <person name="Zhong X."/>
            <person name="Shi W."/>
            <person name="Liang X."/>
            <person name="Du D."/>
            <person name="Sun F."/>
            <person name="Xu Z."/>
            <person name="Hao R."/>
            <person name="Lv T."/>
            <person name="Lv Y."/>
            <person name="Zheng Z."/>
            <person name="Sun M."/>
            <person name="Luo L."/>
            <person name="Cai M."/>
            <person name="Gao Y."/>
            <person name="Wang J."/>
            <person name="Yin Y."/>
            <person name="Xu X."/>
            <person name="Cheng T."/>
            <person name="Wang J."/>
        </authorList>
    </citation>
    <scope>NUCLEOTIDE SEQUENCE [LARGE SCALE GENOMIC DNA]</scope>
</reference>
<reference evidence="9" key="2">
    <citation type="submission" date="2025-08" db="UniProtKB">
        <authorList>
            <consortium name="RefSeq"/>
        </authorList>
    </citation>
    <scope>IDENTIFICATION</scope>
</reference>
<evidence type="ECO:0000256" key="2">
    <source>
        <dbReference type="ARBA" id="ARBA00023015"/>
    </source>
</evidence>
<dbReference type="PROSITE" id="PS51369">
    <property type="entry name" value="TCP"/>
    <property type="match status" value="1"/>
</dbReference>
<comment type="subcellular location">
    <subcellularLocation>
        <location evidence="1">Nucleus</location>
    </subcellularLocation>
</comment>
<evidence type="ECO:0000313" key="9">
    <source>
        <dbReference type="RefSeq" id="XP_008238772.1"/>
    </source>
</evidence>
<feature type="compositionally biased region" description="Polar residues" evidence="6">
    <location>
        <begin position="252"/>
        <end position="263"/>
    </location>
</feature>
<evidence type="ECO:0000259" key="7">
    <source>
        <dbReference type="PROSITE" id="PS51369"/>
    </source>
</evidence>
<accession>A0ABM0PF74</accession>
<dbReference type="PANTHER" id="PTHR31072:SF15">
    <property type="entry name" value="TRANSCRIPTION FACTOR TCP19-LIKE"/>
    <property type="match status" value="1"/>
</dbReference>
<keyword evidence="5" id="KW-0539">Nucleus</keyword>
<dbReference type="Pfam" id="PF03634">
    <property type="entry name" value="TCP"/>
    <property type="match status" value="1"/>
</dbReference>
<evidence type="ECO:0000256" key="5">
    <source>
        <dbReference type="ARBA" id="ARBA00023242"/>
    </source>
</evidence>
<feature type="domain" description="TCP" evidence="7">
    <location>
        <begin position="92"/>
        <end position="146"/>
    </location>
</feature>
<protein>
    <submittedName>
        <fullName evidence="9">Transcription factor TCP9-like</fullName>
    </submittedName>
</protein>